<proteinExistence type="predicted"/>
<name>A0A1H8UCH3_9EURY</name>
<reference evidence="3" key="1">
    <citation type="submission" date="2016-10" db="EMBL/GenBank/DDBJ databases">
        <authorList>
            <person name="Varghese N."/>
            <person name="Submissions S."/>
        </authorList>
    </citation>
    <scope>NUCLEOTIDE SEQUENCE [LARGE SCALE GENOMIC DNA]</scope>
    <source>
        <strain evidence="3">CGMCC 1.10121</strain>
    </source>
</reference>
<evidence type="ECO:0000313" key="3">
    <source>
        <dbReference type="Proteomes" id="UP000199126"/>
    </source>
</evidence>
<sequence length="255" mass="27273">MSEQQQQHDTIDASEVVEEAAQDKSIYQNRFIPYINKWGRRTNLLAVALSLGPALVLLTVFEIVPPVGAITGAFVSVVATFGIFWIVEPVSYYPVLGIPGTYMAFLSGNISNLRLPCAAAAQESADVEPGTPQGSLISTIAISASIAVNITILAVGAVALVSVFQALPELWQNALDSYLVPSVFGAIFAQFGRDYPKLAGVGFTIALVMTLLMDFGLLSFLPGLPLYAVIIASVFGTMYVARAMWERGMISSSDE</sequence>
<dbReference type="Proteomes" id="UP000199126">
    <property type="component" value="Unassembled WGS sequence"/>
</dbReference>
<dbReference type="EMBL" id="FODV01000010">
    <property type="protein sequence ID" value="SEP00806.1"/>
    <property type="molecule type" value="Genomic_DNA"/>
</dbReference>
<organism evidence="2 3">
    <name type="scientific">Halogranum amylolyticum</name>
    <dbReference type="NCBI Taxonomy" id="660520"/>
    <lineage>
        <taxon>Archaea</taxon>
        <taxon>Methanobacteriati</taxon>
        <taxon>Methanobacteriota</taxon>
        <taxon>Stenosarchaea group</taxon>
        <taxon>Halobacteria</taxon>
        <taxon>Halobacteriales</taxon>
        <taxon>Haloferacaceae</taxon>
    </lineage>
</organism>
<evidence type="ECO:0000256" key="1">
    <source>
        <dbReference type="SAM" id="Phobius"/>
    </source>
</evidence>
<feature type="transmembrane region" description="Helical" evidence="1">
    <location>
        <begin position="224"/>
        <end position="241"/>
    </location>
</feature>
<feature type="transmembrane region" description="Helical" evidence="1">
    <location>
        <begin position="140"/>
        <end position="164"/>
    </location>
</feature>
<dbReference type="AlphaFoldDB" id="A0A1H8UCH3"/>
<dbReference type="RefSeq" id="WP_244531566.1">
    <property type="nucleotide sequence ID" value="NZ_FODV01000010.1"/>
</dbReference>
<feature type="transmembrane region" description="Helical" evidence="1">
    <location>
        <begin position="44"/>
        <end position="61"/>
    </location>
</feature>
<keyword evidence="1" id="KW-0472">Membrane</keyword>
<evidence type="ECO:0000313" key="2">
    <source>
        <dbReference type="EMBL" id="SEP00806.1"/>
    </source>
</evidence>
<gene>
    <name evidence="2" type="ORF">SAMN04487948_110106</name>
</gene>
<feature type="transmembrane region" description="Helical" evidence="1">
    <location>
        <begin position="67"/>
        <end position="87"/>
    </location>
</feature>
<feature type="transmembrane region" description="Helical" evidence="1">
    <location>
        <begin position="198"/>
        <end position="218"/>
    </location>
</feature>
<keyword evidence="3" id="KW-1185">Reference proteome</keyword>
<keyword evidence="1" id="KW-1133">Transmembrane helix</keyword>
<protein>
    <submittedName>
        <fullName evidence="2">Uncharacterized protein</fullName>
    </submittedName>
</protein>
<keyword evidence="1" id="KW-0812">Transmembrane</keyword>
<accession>A0A1H8UCH3</accession>